<protein>
    <submittedName>
        <fullName evidence="1">Uncharacterized protein</fullName>
    </submittedName>
</protein>
<dbReference type="Proteomes" id="UP000188929">
    <property type="component" value="Unassembled WGS sequence"/>
</dbReference>
<evidence type="ECO:0000313" key="1">
    <source>
        <dbReference type="EMBL" id="ONH24989.1"/>
    </source>
</evidence>
<gene>
    <name evidence="1" type="ORF">BL253_28740</name>
</gene>
<comment type="caution">
    <text evidence="1">The sequence shown here is derived from an EMBL/GenBank/DDBJ whole genome shotgun (WGS) entry which is preliminary data.</text>
</comment>
<keyword evidence="2" id="KW-1185">Reference proteome</keyword>
<name>A0A1V2I4J1_9ACTN</name>
<evidence type="ECO:0000313" key="2">
    <source>
        <dbReference type="Proteomes" id="UP000188929"/>
    </source>
</evidence>
<organism evidence="1 2">
    <name type="scientific">Pseudofrankia asymbiotica</name>
    <dbReference type="NCBI Taxonomy" id="1834516"/>
    <lineage>
        <taxon>Bacteria</taxon>
        <taxon>Bacillati</taxon>
        <taxon>Actinomycetota</taxon>
        <taxon>Actinomycetes</taxon>
        <taxon>Frankiales</taxon>
        <taxon>Frankiaceae</taxon>
        <taxon>Pseudofrankia</taxon>
    </lineage>
</organism>
<dbReference type="AlphaFoldDB" id="A0A1V2I4J1"/>
<dbReference type="EMBL" id="MOMC01000065">
    <property type="protein sequence ID" value="ONH24989.1"/>
    <property type="molecule type" value="Genomic_DNA"/>
</dbReference>
<proteinExistence type="predicted"/>
<reference evidence="2" key="1">
    <citation type="submission" date="2016-10" db="EMBL/GenBank/DDBJ databases">
        <title>Frankia sp. NRRL B-16386 Genome sequencing.</title>
        <authorList>
            <person name="Ghodhbane-Gtari F."/>
            <person name="Swanson E."/>
            <person name="Gueddou A."/>
            <person name="Hezbri K."/>
            <person name="Ktari K."/>
            <person name="Nouioui I."/>
            <person name="Morris K."/>
            <person name="Simpson S."/>
            <person name="Abebe-Akele F."/>
            <person name="Thomas K."/>
            <person name="Gtari M."/>
            <person name="Tisa L.S."/>
        </authorList>
    </citation>
    <scope>NUCLEOTIDE SEQUENCE [LARGE SCALE GENOMIC DNA]</scope>
    <source>
        <strain evidence="2">NRRL B-16386</strain>
    </source>
</reference>
<sequence>MVEQLDGWLRLVNLKGFLVALSEIVGYRFGELDWGAVETGLEVGPDDDEWFTYPLVGRTTVEIAVSRAEEEGDIDVRVQFPADSPCLGKQIEVAWMIFNRFEISPTFEMID</sequence>
<accession>A0A1V2I4J1</accession>